<organism evidence="2 3">
    <name type="scientific">Berkelbacteria bacterium GW2011_GWA1_36_9</name>
    <dbReference type="NCBI Taxonomy" id="1618331"/>
    <lineage>
        <taxon>Bacteria</taxon>
        <taxon>Candidatus Berkelbacteria</taxon>
    </lineage>
</organism>
<dbReference type="AlphaFoldDB" id="A0A0G0I333"/>
<dbReference type="InterPro" id="IPR004045">
    <property type="entry name" value="Glutathione_S-Trfase_N"/>
</dbReference>
<sequence length="79" mass="8978">MKVIIYSTPTCPYCLQVKNYFESKNIDYTDIDVSSDQKSAQEMVDLSGQMGVPVIKIDDKIIIGFDKNKIDELLIKSNE</sequence>
<dbReference type="GO" id="GO:0009055">
    <property type="term" value="F:electron transfer activity"/>
    <property type="evidence" value="ECO:0007669"/>
    <property type="project" value="TreeGrafter"/>
</dbReference>
<evidence type="ECO:0000259" key="1">
    <source>
        <dbReference type="PROSITE" id="PS50404"/>
    </source>
</evidence>
<proteinExistence type="predicted"/>
<dbReference type="InterPro" id="IPR002109">
    <property type="entry name" value="Glutaredoxin"/>
</dbReference>
<dbReference type="SUPFAM" id="SSF52833">
    <property type="entry name" value="Thioredoxin-like"/>
    <property type="match status" value="1"/>
</dbReference>
<evidence type="ECO:0000313" key="3">
    <source>
        <dbReference type="Proteomes" id="UP000034508"/>
    </source>
</evidence>
<gene>
    <name evidence="2" type="ORF">US31_C0002G0004</name>
</gene>
<name>A0A0G0I333_9BACT</name>
<protein>
    <submittedName>
        <fullName evidence="2">Glutaredoxin-like protein, YruB-family</fullName>
    </submittedName>
</protein>
<comment type="caution">
    <text evidence="2">The sequence shown here is derived from an EMBL/GenBank/DDBJ whole genome shotgun (WGS) entry which is preliminary data.</text>
</comment>
<dbReference type="PANTHER" id="PTHR34386:SF1">
    <property type="entry name" value="GLUTAREDOXIN-LIKE PROTEIN NRDH"/>
    <property type="match status" value="1"/>
</dbReference>
<dbReference type="EMBL" id="LBSM01000002">
    <property type="protein sequence ID" value="KKQ18659.1"/>
    <property type="molecule type" value="Genomic_DNA"/>
</dbReference>
<reference evidence="2 3" key="1">
    <citation type="journal article" date="2015" name="Nature">
        <title>rRNA introns, odd ribosomes, and small enigmatic genomes across a large radiation of phyla.</title>
        <authorList>
            <person name="Brown C.T."/>
            <person name="Hug L.A."/>
            <person name="Thomas B.C."/>
            <person name="Sharon I."/>
            <person name="Castelle C.J."/>
            <person name="Singh A."/>
            <person name="Wilkins M.J."/>
            <person name="Williams K.H."/>
            <person name="Banfield J.F."/>
        </authorList>
    </citation>
    <scope>NUCLEOTIDE SEQUENCE [LARGE SCALE GENOMIC DNA]</scope>
</reference>
<dbReference type="InterPro" id="IPR036249">
    <property type="entry name" value="Thioredoxin-like_sf"/>
</dbReference>
<dbReference type="PROSITE" id="PS50404">
    <property type="entry name" value="GST_NTER"/>
    <property type="match status" value="1"/>
</dbReference>
<dbReference type="PROSITE" id="PS51354">
    <property type="entry name" value="GLUTAREDOXIN_2"/>
    <property type="match status" value="1"/>
</dbReference>
<accession>A0A0G0I333</accession>
<dbReference type="NCBIfam" id="TIGR02196">
    <property type="entry name" value="GlrX_YruB"/>
    <property type="match status" value="1"/>
</dbReference>
<dbReference type="Pfam" id="PF00462">
    <property type="entry name" value="Glutaredoxin"/>
    <property type="match status" value="1"/>
</dbReference>
<dbReference type="InterPro" id="IPR011911">
    <property type="entry name" value="GlrX_YruB"/>
</dbReference>
<dbReference type="InterPro" id="IPR051548">
    <property type="entry name" value="Grx-like_ET"/>
</dbReference>
<evidence type="ECO:0000313" key="2">
    <source>
        <dbReference type="EMBL" id="KKQ18659.1"/>
    </source>
</evidence>
<dbReference type="GO" id="GO:0045454">
    <property type="term" value="P:cell redox homeostasis"/>
    <property type="evidence" value="ECO:0007669"/>
    <property type="project" value="TreeGrafter"/>
</dbReference>
<dbReference type="CDD" id="cd02976">
    <property type="entry name" value="NrdH"/>
    <property type="match status" value="1"/>
</dbReference>
<dbReference type="Proteomes" id="UP000034508">
    <property type="component" value="Unassembled WGS sequence"/>
</dbReference>
<dbReference type="NCBIfam" id="NF041212">
    <property type="entry name" value="Uxx_star"/>
    <property type="match status" value="1"/>
</dbReference>
<dbReference type="PANTHER" id="PTHR34386">
    <property type="entry name" value="GLUTAREDOXIN"/>
    <property type="match status" value="1"/>
</dbReference>
<feature type="domain" description="GST N-terminal" evidence="1">
    <location>
        <begin position="1"/>
        <end position="79"/>
    </location>
</feature>
<dbReference type="Gene3D" id="3.40.30.10">
    <property type="entry name" value="Glutaredoxin"/>
    <property type="match status" value="1"/>
</dbReference>